<name>A0A176W1P8_MARPO</name>
<feature type="compositionally biased region" description="Low complexity" evidence="2">
    <location>
        <begin position="36"/>
        <end position="46"/>
    </location>
</feature>
<dbReference type="Proteomes" id="UP000077202">
    <property type="component" value="Unassembled WGS sequence"/>
</dbReference>
<proteinExistence type="predicted"/>
<keyword evidence="1" id="KW-0862">Zinc</keyword>
<reference evidence="4" key="1">
    <citation type="submission" date="2016-03" db="EMBL/GenBank/DDBJ databases">
        <title>Mechanisms controlling the formation of the plant cell surface in tip-growing cells are functionally conserved among land plants.</title>
        <authorList>
            <person name="Honkanen S."/>
            <person name="Jones V.A."/>
            <person name="Morieri G."/>
            <person name="Champion C."/>
            <person name="Hetherington A.J."/>
            <person name="Kelly S."/>
            <person name="Saint-Marcoux D."/>
            <person name="Proust H."/>
            <person name="Prescott H."/>
            <person name="Dolan L."/>
        </authorList>
    </citation>
    <scope>NUCLEOTIDE SEQUENCE [LARGE SCALE GENOMIC DNA]</scope>
    <source>
        <tissue evidence="4">Whole gametophyte</tissue>
    </source>
</reference>
<feature type="compositionally biased region" description="Basic and acidic residues" evidence="2">
    <location>
        <begin position="56"/>
        <end position="68"/>
    </location>
</feature>
<dbReference type="GO" id="GO:0003676">
    <property type="term" value="F:nucleic acid binding"/>
    <property type="evidence" value="ECO:0007669"/>
    <property type="project" value="InterPro"/>
</dbReference>
<protein>
    <recommendedName>
        <fullName evidence="3">CCHC-type domain-containing protein</fullName>
    </recommendedName>
</protein>
<feature type="region of interest" description="Disordered" evidence="2">
    <location>
        <begin position="172"/>
        <end position="250"/>
    </location>
</feature>
<comment type="caution">
    <text evidence="4">The sequence shown here is derived from an EMBL/GenBank/DDBJ whole genome shotgun (WGS) entry which is preliminary data.</text>
</comment>
<dbReference type="GO" id="GO:0008270">
    <property type="term" value="F:zinc ion binding"/>
    <property type="evidence" value="ECO:0007669"/>
    <property type="project" value="UniProtKB-KW"/>
</dbReference>
<evidence type="ECO:0000256" key="1">
    <source>
        <dbReference type="PROSITE-ProRule" id="PRU00047"/>
    </source>
</evidence>
<keyword evidence="5" id="KW-1185">Reference proteome</keyword>
<evidence type="ECO:0000259" key="3">
    <source>
        <dbReference type="PROSITE" id="PS50158"/>
    </source>
</evidence>
<feature type="compositionally biased region" description="Basic and acidic residues" evidence="2">
    <location>
        <begin position="12"/>
        <end position="23"/>
    </location>
</feature>
<organism evidence="4 5">
    <name type="scientific">Marchantia polymorpha subsp. ruderalis</name>
    <dbReference type="NCBI Taxonomy" id="1480154"/>
    <lineage>
        <taxon>Eukaryota</taxon>
        <taxon>Viridiplantae</taxon>
        <taxon>Streptophyta</taxon>
        <taxon>Embryophyta</taxon>
        <taxon>Marchantiophyta</taxon>
        <taxon>Marchantiopsida</taxon>
        <taxon>Marchantiidae</taxon>
        <taxon>Marchantiales</taxon>
        <taxon>Marchantiaceae</taxon>
        <taxon>Marchantia</taxon>
    </lineage>
</organism>
<feature type="compositionally biased region" description="Basic and acidic residues" evidence="2">
    <location>
        <begin position="191"/>
        <end position="232"/>
    </location>
</feature>
<keyword evidence="1" id="KW-0479">Metal-binding</keyword>
<feature type="region of interest" description="Disordered" evidence="2">
    <location>
        <begin position="1"/>
        <end position="83"/>
    </location>
</feature>
<dbReference type="EMBL" id="LVLJ01002015">
    <property type="protein sequence ID" value="OAE26977.1"/>
    <property type="molecule type" value="Genomic_DNA"/>
</dbReference>
<evidence type="ECO:0000313" key="5">
    <source>
        <dbReference type="Proteomes" id="UP000077202"/>
    </source>
</evidence>
<dbReference type="PROSITE" id="PS50158">
    <property type="entry name" value="ZF_CCHC"/>
    <property type="match status" value="1"/>
</dbReference>
<evidence type="ECO:0000256" key="2">
    <source>
        <dbReference type="SAM" id="MobiDB-lite"/>
    </source>
</evidence>
<gene>
    <name evidence="4" type="ORF">AXG93_80s1000</name>
</gene>
<accession>A0A176W1P8</accession>
<sequence length="250" mass="27948">MSLSRLRPTRSRPKDRPFDERKSKSSQRKQRAVTPSSSESSLSSKSSELEDSSSSEDGKPLKKANGEKKKNRRMAMPKKGSTSIVSKVAALVKDFADLKMHVVGSREKRKSPIGLKANLWCTNCGRVGHANVECRTYQSVNVVEWVPAREAVRFVTPPSKEDAQVYLVKLSSEDKEEDNSWPDEETMIGRVETRSSSRKKETTLEKSKRDKTGAKKKDSKGKESRELHKDPPPKASESLAKKAKSSAEEL</sequence>
<evidence type="ECO:0000313" key="4">
    <source>
        <dbReference type="EMBL" id="OAE26977.1"/>
    </source>
</evidence>
<keyword evidence="1" id="KW-0863">Zinc-finger</keyword>
<feature type="compositionally biased region" description="Acidic residues" evidence="2">
    <location>
        <begin position="174"/>
        <end position="186"/>
    </location>
</feature>
<dbReference type="InterPro" id="IPR001878">
    <property type="entry name" value="Znf_CCHC"/>
</dbReference>
<dbReference type="AlphaFoldDB" id="A0A176W1P8"/>
<feature type="domain" description="CCHC-type" evidence="3">
    <location>
        <begin position="121"/>
        <end position="135"/>
    </location>
</feature>